<dbReference type="InterPro" id="IPR018379">
    <property type="entry name" value="BEN_domain"/>
</dbReference>
<organism evidence="8 9">
    <name type="scientific">Carassius auratus</name>
    <name type="common">Goldfish</name>
    <dbReference type="NCBI Taxonomy" id="7957"/>
    <lineage>
        <taxon>Eukaryota</taxon>
        <taxon>Metazoa</taxon>
        <taxon>Chordata</taxon>
        <taxon>Craniata</taxon>
        <taxon>Vertebrata</taxon>
        <taxon>Euteleostomi</taxon>
        <taxon>Actinopterygii</taxon>
        <taxon>Neopterygii</taxon>
        <taxon>Teleostei</taxon>
        <taxon>Ostariophysi</taxon>
        <taxon>Cypriniformes</taxon>
        <taxon>Cyprinidae</taxon>
        <taxon>Cyprininae</taxon>
        <taxon>Carassius</taxon>
    </lineage>
</organism>
<dbReference type="GeneID" id="113097641"/>
<evidence type="ECO:0000259" key="7">
    <source>
        <dbReference type="PROSITE" id="PS51457"/>
    </source>
</evidence>
<dbReference type="GO" id="GO:0003714">
    <property type="term" value="F:transcription corepressor activity"/>
    <property type="evidence" value="ECO:0007669"/>
    <property type="project" value="InterPro"/>
</dbReference>
<dbReference type="AlphaFoldDB" id="A0A6P6PCQ0"/>
<evidence type="ECO:0000256" key="3">
    <source>
        <dbReference type="ARBA" id="ARBA00023015"/>
    </source>
</evidence>
<evidence type="ECO:0000313" key="9">
    <source>
        <dbReference type="RefSeq" id="XP_026118697.1"/>
    </source>
</evidence>
<dbReference type="SMART" id="SM01025">
    <property type="entry name" value="BEN"/>
    <property type="match status" value="1"/>
</dbReference>
<dbReference type="GO" id="GO:0045746">
    <property type="term" value="P:negative regulation of Notch signaling pathway"/>
    <property type="evidence" value="ECO:0007669"/>
    <property type="project" value="InterPro"/>
</dbReference>
<dbReference type="GO" id="GO:0005634">
    <property type="term" value="C:nucleus"/>
    <property type="evidence" value="ECO:0007669"/>
    <property type="project" value="UniProtKB-SubCell"/>
</dbReference>
<dbReference type="KEGG" id="caua:113097641"/>
<keyword evidence="8" id="KW-1185">Reference proteome</keyword>
<comment type="subcellular location">
    <subcellularLocation>
        <location evidence="1">Nucleus</location>
    </subcellularLocation>
</comment>
<sequence length="391" mass="44879">MSKLSVSVLRSLRMDIKYVLVDFFTDNTVHICELSQIKHKNMSKLHPEAIHKWNKDEEAYVYWKKTSSGELQRWPCRVIQFSGERQPLIDLRKKIENGCDFDSLPLFATEETLGKGRREKVKRSSTDVGETSFLDLENAPVTKKKKNTKNIIQQKIMAAVKQSCTQINEPRPAVGVLKDSSVPSPLSPQPCKRSDMAEEIKEFKNEIKELKEDLKYERRFRIKAERELREWKEMHAVVQELKGTVGEIKMCISKHKPDTLQTSSSQNICSQTQEPCSAQGSKQVVDYINLGEGVRIKRSQFDRINTQDFKKFTSELFLVTFGRETLATHSLNGRKAPNAETSKEALPAHTVSVLIDYIQKKFSVSSSDVKAVIRTKLNNEDKLFKKRNLPE</sequence>
<protein>
    <submittedName>
        <fullName evidence="9">Uncharacterized protein LOC113097641</fullName>
    </submittedName>
</protein>
<dbReference type="GO" id="GO:0045666">
    <property type="term" value="P:positive regulation of neuron differentiation"/>
    <property type="evidence" value="ECO:0007669"/>
    <property type="project" value="InterPro"/>
</dbReference>
<proteinExistence type="predicted"/>
<evidence type="ECO:0000256" key="6">
    <source>
        <dbReference type="SAM" id="MobiDB-lite"/>
    </source>
</evidence>
<keyword evidence="3" id="KW-0805">Transcription regulation</keyword>
<evidence type="ECO:0000313" key="8">
    <source>
        <dbReference type="Proteomes" id="UP000515129"/>
    </source>
</evidence>
<dbReference type="Proteomes" id="UP000515129">
    <property type="component" value="Unplaced"/>
</dbReference>
<feature type="region of interest" description="Disordered" evidence="6">
    <location>
        <begin position="175"/>
        <end position="194"/>
    </location>
</feature>
<feature type="domain" description="BEN" evidence="7">
    <location>
        <begin position="291"/>
        <end position="384"/>
    </location>
</feature>
<gene>
    <name evidence="9" type="primary">LOC113097641</name>
</gene>
<name>A0A6P6PCQ0_CARAU</name>
<accession>A0A6P6PCQ0</accession>
<evidence type="ECO:0000256" key="1">
    <source>
        <dbReference type="ARBA" id="ARBA00004123"/>
    </source>
</evidence>
<evidence type="ECO:0000256" key="2">
    <source>
        <dbReference type="ARBA" id="ARBA00022491"/>
    </source>
</evidence>
<keyword evidence="5" id="KW-0539">Nucleus</keyword>
<dbReference type="GO" id="GO:0003677">
    <property type="term" value="F:DNA binding"/>
    <property type="evidence" value="ECO:0007669"/>
    <property type="project" value="InterPro"/>
</dbReference>
<dbReference type="OrthoDB" id="8186171at2759"/>
<dbReference type="PANTHER" id="PTHR35346">
    <property type="entry name" value="BEN DOMAIN-CONTAINING PROTEIN 6"/>
    <property type="match status" value="1"/>
</dbReference>
<dbReference type="PANTHER" id="PTHR35346:SF1">
    <property type="entry name" value="BEN DOMAIN-CONTAINING PROTEIN 6"/>
    <property type="match status" value="1"/>
</dbReference>
<keyword evidence="4" id="KW-0804">Transcription</keyword>
<dbReference type="InterPro" id="IPR037496">
    <property type="entry name" value="BEND6-like"/>
</dbReference>
<dbReference type="Pfam" id="PF10523">
    <property type="entry name" value="BEN"/>
    <property type="match status" value="1"/>
</dbReference>
<keyword evidence="2" id="KW-0678">Repressor</keyword>
<evidence type="ECO:0000256" key="5">
    <source>
        <dbReference type="ARBA" id="ARBA00023242"/>
    </source>
</evidence>
<reference evidence="9" key="1">
    <citation type="submission" date="2025-08" db="UniProtKB">
        <authorList>
            <consortium name="RefSeq"/>
        </authorList>
    </citation>
    <scope>IDENTIFICATION</scope>
    <source>
        <strain evidence="9">Wakin</strain>
        <tissue evidence="9">Muscle</tissue>
    </source>
</reference>
<dbReference type="RefSeq" id="XP_026118697.1">
    <property type="nucleotide sequence ID" value="XM_026262912.1"/>
</dbReference>
<dbReference type="PROSITE" id="PS51457">
    <property type="entry name" value="BEN"/>
    <property type="match status" value="1"/>
</dbReference>
<dbReference type="Gene3D" id="1.10.10.2590">
    <property type="entry name" value="BEN domain"/>
    <property type="match status" value="1"/>
</dbReference>
<evidence type="ECO:0000256" key="4">
    <source>
        <dbReference type="ARBA" id="ARBA00023163"/>
    </source>
</evidence>